<dbReference type="SMART" id="SM00671">
    <property type="entry name" value="SEL1"/>
    <property type="match status" value="2"/>
</dbReference>
<feature type="transmembrane region" description="Helical" evidence="1">
    <location>
        <begin position="214"/>
        <end position="234"/>
    </location>
</feature>
<dbReference type="EMBL" id="JAMXMC010000015">
    <property type="protein sequence ID" value="MCO5979047.1"/>
    <property type="molecule type" value="Genomic_DNA"/>
</dbReference>
<accession>A0ABT1BUH8</accession>
<gene>
    <name evidence="3" type="ORF">M0L44_20300</name>
</gene>
<dbReference type="PANTHER" id="PTHR11102:SF160">
    <property type="entry name" value="ERAD-ASSOCIATED E3 UBIQUITIN-PROTEIN LIGASE COMPONENT HRD3"/>
    <property type="match status" value="1"/>
</dbReference>
<dbReference type="InterPro" id="IPR006597">
    <property type="entry name" value="Sel1-like"/>
</dbReference>
<comment type="caution">
    <text evidence="3">The sequence shown here is derived from an EMBL/GenBank/DDBJ whole genome shotgun (WGS) entry which is preliminary data.</text>
</comment>
<proteinExistence type="predicted"/>
<keyword evidence="2" id="KW-0732">Signal</keyword>
<evidence type="ECO:0000256" key="1">
    <source>
        <dbReference type="SAM" id="Phobius"/>
    </source>
</evidence>
<reference evidence="3 4" key="1">
    <citation type="submission" date="2022-06" db="EMBL/GenBank/DDBJ databases">
        <title>Ideonella sp. NS12-5 Genome sequencing and assembly.</title>
        <authorList>
            <person name="Jung Y."/>
        </authorList>
    </citation>
    <scope>NUCLEOTIDE SEQUENCE [LARGE SCALE GENOMIC DNA]</scope>
    <source>
        <strain evidence="3 4">NS12-5</strain>
    </source>
</reference>
<evidence type="ECO:0000313" key="3">
    <source>
        <dbReference type="EMBL" id="MCO5979047.1"/>
    </source>
</evidence>
<dbReference type="Gene3D" id="1.25.40.10">
    <property type="entry name" value="Tetratricopeptide repeat domain"/>
    <property type="match status" value="1"/>
</dbReference>
<keyword evidence="1" id="KW-0472">Membrane</keyword>
<dbReference type="InterPro" id="IPR011990">
    <property type="entry name" value="TPR-like_helical_dom_sf"/>
</dbReference>
<feature type="signal peptide" evidence="2">
    <location>
        <begin position="1"/>
        <end position="25"/>
    </location>
</feature>
<dbReference type="InterPro" id="IPR050767">
    <property type="entry name" value="Sel1_AlgK"/>
</dbReference>
<dbReference type="SUPFAM" id="SSF81901">
    <property type="entry name" value="HCP-like"/>
    <property type="match status" value="1"/>
</dbReference>
<protein>
    <submittedName>
        <fullName evidence="3">Sel1 repeat family protein</fullName>
    </submittedName>
</protein>
<sequence>MNPHTLPRQAGMACVLLLCLGAARAEGGACGMAQTPAASPSDLANQVSDLSLAHWAEQPAGPVTCSYGYFAAKCGDFQTAHRIFDKCIAKGYAGAMIWKGLLLEDGSGVPRDPVQAAALYKQAAESGSEHYATLGKLHYASALYEGNGVPKDEAAARRWFQQAAAEGSADAQEFLATGHHTGSRNLRGEGVGTPSEPVSGQRLLRQVSAALPTLPALPALLAAALAALVAFGAWRQGRRPSSQAAS</sequence>
<dbReference type="Pfam" id="PF08238">
    <property type="entry name" value="Sel1"/>
    <property type="match status" value="2"/>
</dbReference>
<evidence type="ECO:0000313" key="4">
    <source>
        <dbReference type="Proteomes" id="UP001204851"/>
    </source>
</evidence>
<feature type="chain" id="PRO_5046310089" evidence="2">
    <location>
        <begin position="26"/>
        <end position="246"/>
    </location>
</feature>
<keyword evidence="1" id="KW-1133">Transmembrane helix</keyword>
<dbReference type="RefSeq" id="WP_252772006.1">
    <property type="nucleotide sequence ID" value="NZ_JAMXMC010000015.1"/>
</dbReference>
<name>A0ABT1BUH8_9BURK</name>
<keyword evidence="1" id="KW-0812">Transmembrane</keyword>
<organism evidence="3 4">
    <name type="scientific">Ideonella oryzae</name>
    <dbReference type="NCBI Taxonomy" id="2937441"/>
    <lineage>
        <taxon>Bacteria</taxon>
        <taxon>Pseudomonadati</taxon>
        <taxon>Pseudomonadota</taxon>
        <taxon>Betaproteobacteria</taxon>
        <taxon>Burkholderiales</taxon>
        <taxon>Sphaerotilaceae</taxon>
        <taxon>Ideonella</taxon>
    </lineage>
</organism>
<keyword evidence="4" id="KW-1185">Reference proteome</keyword>
<dbReference type="Proteomes" id="UP001204851">
    <property type="component" value="Unassembled WGS sequence"/>
</dbReference>
<dbReference type="PANTHER" id="PTHR11102">
    <property type="entry name" value="SEL-1-LIKE PROTEIN"/>
    <property type="match status" value="1"/>
</dbReference>
<evidence type="ECO:0000256" key="2">
    <source>
        <dbReference type="SAM" id="SignalP"/>
    </source>
</evidence>